<keyword evidence="7 9" id="KW-0496">Mitochondrion</keyword>
<dbReference type="InterPro" id="IPR048674">
    <property type="entry name" value="COQ9_HTH"/>
</dbReference>
<feature type="region of interest" description="Disordered" evidence="10">
    <location>
        <begin position="187"/>
        <end position="236"/>
    </location>
</feature>
<evidence type="ECO:0000256" key="3">
    <source>
        <dbReference type="ARBA" id="ARBA00010766"/>
    </source>
</evidence>
<feature type="region of interest" description="Disordered" evidence="10">
    <location>
        <begin position="112"/>
        <end position="150"/>
    </location>
</feature>
<dbReference type="PANTHER" id="PTHR21427">
    <property type="entry name" value="UBIQUINONE BIOSYNTHESIS PROTEIN COQ9, MITOCHONDRIAL"/>
    <property type="match status" value="1"/>
</dbReference>
<evidence type="ECO:0000256" key="8">
    <source>
        <dbReference type="ARBA" id="ARBA00062895"/>
    </source>
</evidence>
<feature type="compositionally biased region" description="Low complexity" evidence="10">
    <location>
        <begin position="131"/>
        <end position="150"/>
    </location>
</feature>
<evidence type="ECO:0000313" key="14">
    <source>
        <dbReference type="Proteomes" id="UP001474421"/>
    </source>
</evidence>
<dbReference type="PANTHER" id="PTHR21427:SF19">
    <property type="entry name" value="UBIQUINONE BIOSYNTHESIS PROTEIN COQ9, MITOCHONDRIAL"/>
    <property type="match status" value="1"/>
</dbReference>
<gene>
    <name evidence="13" type="ORF">NXF25_017002</name>
</gene>
<organism evidence="13 14">
    <name type="scientific">Crotalus adamanteus</name>
    <name type="common">Eastern diamondback rattlesnake</name>
    <dbReference type="NCBI Taxonomy" id="8729"/>
    <lineage>
        <taxon>Eukaryota</taxon>
        <taxon>Metazoa</taxon>
        <taxon>Chordata</taxon>
        <taxon>Craniata</taxon>
        <taxon>Vertebrata</taxon>
        <taxon>Euteleostomi</taxon>
        <taxon>Lepidosauria</taxon>
        <taxon>Squamata</taxon>
        <taxon>Bifurcata</taxon>
        <taxon>Unidentata</taxon>
        <taxon>Episquamata</taxon>
        <taxon>Toxicofera</taxon>
        <taxon>Serpentes</taxon>
        <taxon>Colubroidea</taxon>
        <taxon>Viperidae</taxon>
        <taxon>Crotalinae</taxon>
        <taxon>Crotalus</taxon>
    </lineage>
</organism>
<evidence type="ECO:0000259" key="11">
    <source>
        <dbReference type="Pfam" id="PF08511"/>
    </source>
</evidence>
<dbReference type="AlphaFoldDB" id="A0AAW1AT22"/>
<proteinExistence type="inferred from homology"/>
<keyword evidence="6 9" id="KW-0446">Lipid-binding</keyword>
<keyword evidence="5" id="KW-0809">Transit peptide</keyword>
<dbReference type="NCBIfam" id="TIGR02396">
    <property type="entry name" value="diverge_rpsU"/>
    <property type="match status" value="1"/>
</dbReference>
<evidence type="ECO:0000259" key="12">
    <source>
        <dbReference type="Pfam" id="PF21392"/>
    </source>
</evidence>
<dbReference type="EMBL" id="JAOTOJ010000015">
    <property type="protein sequence ID" value="KAK9392913.1"/>
    <property type="molecule type" value="Genomic_DNA"/>
</dbReference>
<evidence type="ECO:0000256" key="7">
    <source>
        <dbReference type="ARBA" id="ARBA00023128"/>
    </source>
</evidence>
<evidence type="ECO:0000256" key="1">
    <source>
        <dbReference type="ARBA" id="ARBA00004173"/>
    </source>
</evidence>
<evidence type="ECO:0000256" key="5">
    <source>
        <dbReference type="ARBA" id="ARBA00022946"/>
    </source>
</evidence>
<dbReference type="Pfam" id="PF08511">
    <property type="entry name" value="COQ9"/>
    <property type="match status" value="1"/>
</dbReference>
<reference evidence="13 14" key="1">
    <citation type="journal article" date="2024" name="Proc. Natl. Acad. Sci. U.S.A.">
        <title>The genetic regulatory architecture and epigenomic basis for age-related changes in rattlesnake venom.</title>
        <authorList>
            <person name="Hogan M.P."/>
            <person name="Holding M.L."/>
            <person name="Nystrom G.S."/>
            <person name="Colston T.J."/>
            <person name="Bartlett D.A."/>
            <person name="Mason A.J."/>
            <person name="Ellsworth S.A."/>
            <person name="Rautsaw R.M."/>
            <person name="Lawrence K.C."/>
            <person name="Strickland J.L."/>
            <person name="He B."/>
            <person name="Fraser P."/>
            <person name="Margres M.J."/>
            <person name="Gilbert D.M."/>
            <person name="Gibbs H.L."/>
            <person name="Parkinson C.L."/>
            <person name="Rokyta D.R."/>
        </authorList>
    </citation>
    <scope>NUCLEOTIDE SEQUENCE [LARGE SCALE GENOMIC DNA]</scope>
    <source>
        <strain evidence="13">DRR0105</strain>
    </source>
</reference>
<dbReference type="GO" id="GO:0008289">
    <property type="term" value="F:lipid binding"/>
    <property type="evidence" value="ECO:0007669"/>
    <property type="project" value="UniProtKB-UniRule"/>
</dbReference>
<feature type="domain" description="COQ9 C-terminal" evidence="11">
    <location>
        <begin position="352"/>
        <end position="422"/>
    </location>
</feature>
<comment type="function">
    <text evidence="9">Membrane-associated protein that warps the membrane surface to access and bind aromatic isoprenes with high specificity, including ubiquinone (CoQ) isoprene intermediates and presents them directly to Coq7, therefore facilitating the Coq7-mediated hydroxylase step. Participates in the biosynthesis of coenzyme Q, also named ubiquinone, an essential lipid-soluble electron transporter for aerobic cellular respiration.</text>
</comment>
<dbReference type="GO" id="GO:0005743">
    <property type="term" value="C:mitochondrial inner membrane"/>
    <property type="evidence" value="ECO:0007669"/>
    <property type="project" value="TreeGrafter"/>
</dbReference>
<comment type="caution">
    <text evidence="13">The sequence shown here is derived from an EMBL/GenBank/DDBJ whole genome shotgun (WGS) entry which is preliminary data.</text>
</comment>
<keyword evidence="4 9" id="KW-0831">Ubiquinone biosynthesis</keyword>
<dbReference type="Proteomes" id="UP001474421">
    <property type="component" value="Unassembled WGS sequence"/>
</dbReference>
<name>A0AAW1AT22_CROAD</name>
<evidence type="ECO:0000256" key="10">
    <source>
        <dbReference type="SAM" id="MobiDB-lite"/>
    </source>
</evidence>
<sequence length="456" mass="49687">MYGTYGHQLSGWLCGGLGQSLGLPQKRREGKGLLGATAPPGKPPRSALAYRSPLVLFGPAAVLLFSSAGSALFKDGGGAPVEKLLPPPRPRFKDGAYGTGVQNERAESMIGWRPHADTPSPRFLDGARGGSPRLLCPPRSSPDSKMAAAAAGLRRSARGLLRCPAVFRSQLYQSQRTFHPAVALQRVSEEQKQPPFPPPNPPHSASSPVNEKHPGSPPSYTDQGGEQSEGYESEEQLQSRILTAALKFVPTYGWTMDAIAEGAKSIGLSVAAAGLFHSDGSELILHFVSQSNSRLTELLEEQHKLVQLGQLEKKKTDQFVKDALEARLRMLIPYIEKWPQAMSVLLMPHNIPSSFNLLTTMVDDIWHYAGDQSTDINWYTRRIVLAGIYNTTELVMIQDSSPDFEHTWSFLYNRVADAMNVGHTAKQVKATGEALLQGILGAAVTFKNLSGLNQRR</sequence>
<dbReference type="InterPro" id="IPR013718">
    <property type="entry name" value="COQ9_C"/>
</dbReference>
<accession>A0AAW1AT22</accession>
<evidence type="ECO:0000256" key="4">
    <source>
        <dbReference type="ARBA" id="ARBA00022688"/>
    </source>
</evidence>
<dbReference type="InterPro" id="IPR012762">
    <property type="entry name" value="Ubiq_biosynth_COQ9"/>
</dbReference>
<comment type="similarity">
    <text evidence="3 9">Belongs to the COQ9 family.</text>
</comment>
<dbReference type="GO" id="GO:0006744">
    <property type="term" value="P:ubiquinone biosynthetic process"/>
    <property type="evidence" value="ECO:0007669"/>
    <property type="project" value="UniProtKB-UniRule"/>
</dbReference>
<evidence type="ECO:0000256" key="9">
    <source>
        <dbReference type="RuleBase" id="RU366063"/>
    </source>
</evidence>
<feature type="domain" description="Ubiquinone biosynthesis protein COQ9 HTH" evidence="12">
    <location>
        <begin position="234"/>
        <end position="264"/>
    </location>
</feature>
<evidence type="ECO:0000256" key="6">
    <source>
        <dbReference type="ARBA" id="ARBA00023121"/>
    </source>
</evidence>
<evidence type="ECO:0000313" key="13">
    <source>
        <dbReference type="EMBL" id="KAK9392913.1"/>
    </source>
</evidence>
<keyword evidence="14" id="KW-1185">Reference proteome</keyword>
<keyword evidence="13" id="KW-0830">Ubiquinone</keyword>
<dbReference type="FunFam" id="1.10.357.10:FF:000004">
    <property type="entry name" value="Ubiquinone biosynthesis protein COQ9, mitochondrial"/>
    <property type="match status" value="1"/>
</dbReference>
<protein>
    <recommendedName>
        <fullName evidence="9">Ubiquinone biosynthesis protein</fullName>
    </recommendedName>
</protein>
<comment type="subcellular location">
    <subcellularLocation>
        <location evidence="1 9">Mitochondrion</location>
    </subcellularLocation>
</comment>
<dbReference type="Pfam" id="PF21392">
    <property type="entry name" value="COQ9_N"/>
    <property type="match status" value="1"/>
</dbReference>
<comment type="subunit">
    <text evidence="8">Homodimer. Heterodimer; two heterodimers of COQ7:COQ9 come together on the same side of the lipid pseudo-bilayer and form a curved tetramer with a hydrophobic surface suitable for membrane interaction. These two tetramers assemble into a soluble octamer with a pseudo-bilayer of lipids captured within. Interacts with COQ7; this interaction allows ubiquinone (CoQ) isoprene intermediates presentation to COQ7 and facilitates the COQ7-mediated hydroxylase step.</text>
</comment>
<evidence type="ECO:0000256" key="2">
    <source>
        <dbReference type="ARBA" id="ARBA00004749"/>
    </source>
</evidence>
<comment type="pathway">
    <text evidence="2 9">Cofactor biosynthesis; ubiquinone biosynthesis.</text>
</comment>
<dbReference type="Gene3D" id="1.10.357.10">
    <property type="entry name" value="Tetracycline Repressor, domain 2"/>
    <property type="match status" value="1"/>
</dbReference>